<evidence type="ECO:0000256" key="1">
    <source>
        <dbReference type="SAM" id="MobiDB-lite"/>
    </source>
</evidence>
<feature type="transmembrane region" description="Helical" evidence="2">
    <location>
        <begin position="23"/>
        <end position="42"/>
    </location>
</feature>
<evidence type="ECO:0000313" key="4">
    <source>
        <dbReference type="Proteomes" id="UP001205105"/>
    </source>
</evidence>
<evidence type="ECO:0000256" key="2">
    <source>
        <dbReference type="SAM" id="Phobius"/>
    </source>
</evidence>
<dbReference type="Proteomes" id="UP001205105">
    <property type="component" value="Unassembled WGS sequence"/>
</dbReference>
<gene>
    <name evidence="3" type="ORF">COHA_001680</name>
</gene>
<protein>
    <submittedName>
        <fullName evidence="3">Uncharacterized protein</fullName>
    </submittedName>
</protein>
<feature type="compositionally biased region" description="Low complexity" evidence="1">
    <location>
        <begin position="89"/>
        <end position="103"/>
    </location>
</feature>
<accession>A0AAD5DYY3</accession>
<reference evidence="3" key="1">
    <citation type="submission" date="2020-11" db="EMBL/GenBank/DDBJ databases">
        <title>Chlorella ohadii genome sequencing and assembly.</title>
        <authorList>
            <person name="Murik O."/>
            <person name="Treves H."/>
            <person name="Kedem I."/>
            <person name="Shotland Y."/>
            <person name="Kaplan A."/>
        </authorList>
    </citation>
    <scope>NUCLEOTIDE SEQUENCE</scope>
    <source>
        <strain evidence="3">1</strain>
    </source>
</reference>
<sequence length="179" mass="18865">MPVAPLGMADWQLQLDDPLHHCWMVNTHLLLMVVVVVPTLLLRQLERHARRRFRLQQQELEGTADGAAAAASAVVTAAAEARPAKEPAKGPAKGATAAEPGAAAEAEAAGAPFQLGGSVEAAGQGGDERLCPPQSWVVHWNAWEAAGAVRPPWAWLLDAYLLSCAVWAGLSLLASRCIG</sequence>
<name>A0AAD5DYY3_9CHLO</name>
<keyword evidence="2" id="KW-0472">Membrane</keyword>
<dbReference type="AlphaFoldDB" id="A0AAD5DYY3"/>
<organism evidence="3 4">
    <name type="scientific">Chlorella ohadii</name>
    <dbReference type="NCBI Taxonomy" id="2649997"/>
    <lineage>
        <taxon>Eukaryota</taxon>
        <taxon>Viridiplantae</taxon>
        <taxon>Chlorophyta</taxon>
        <taxon>core chlorophytes</taxon>
        <taxon>Trebouxiophyceae</taxon>
        <taxon>Chlorellales</taxon>
        <taxon>Chlorellaceae</taxon>
        <taxon>Chlorella clade</taxon>
        <taxon>Chlorella</taxon>
    </lineage>
</organism>
<keyword evidence="2" id="KW-1133">Transmembrane helix</keyword>
<comment type="caution">
    <text evidence="3">The sequence shown here is derived from an EMBL/GenBank/DDBJ whole genome shotgun (WGS) entry which is preliminary data.</text>
</comment>
<keyword evidence="2" id="KW-0812">Transmembrane</keyword>
<proteinExistence type="predicted"/>
<dbReference type="EMBL" id="JADXDR010000024">
    <property type="protein sequence ID" value="KAI7844800.1"/>
    <property type="molecule type" value="Genomic_DNA"/>
</dbReference>
<evidence type="ECO:0000313" key="3">
    <source>
        <dbReference type="EMBL" id="KAI7844800.1"/>
    </source>
</evidence>
<keyword evidence="4" id="KW-1185">Reference proteome</keyword>
<feature type="region of interest" description="Disordered" evidence="1">
    <location>
        <begin position="81"/>
        <end position="103"/>
    </location>
</feature>